<keyword evidence="6 7" id="KW-0472">Membrane</keyword>
<dbReference type="PIRSF" id="PIRSF006603">
    <property type="entry name" value="DinF"/>
    <property type="match status" value="1"/>
</dbReference>
<dbReference type="InterPro" id="IPR002528">
    <property type="entry name" value="MATE_fam"/>
</dbReference>
<comment type="subcellular location">
    <subcellularLocation>
        <location evidence="1">Cell membrane</location>
        <topology evidence="1">Multi-pass membrane protein</topology>
    </subcellularLocation>
</comment>
<dbReference type="GO" id="GO:0005886">
    <property type="term" value="C:plasma membrane"/>
    <property type="evidence" value="ECO:0007669"/>
    <property type="project" value="UniProtKB-SubCell"/>
</dbReference>
<accession>A0A1G6HPF5</accession>
<evidence type="ECO:0000256" key="2">
    <source>
        <dbReference type="ARBA" id="ARBA00022448"/>
    </source>
</evidence>
<gene>
    <name evidence="8" type="ORF">SAMN04488588_0045</name>
</gene>
<dbReference type="STRING" id="28234.SAMN04488588_0045"/>
<feature type="transmembrane region" description="Helical" evidence="7">
    <location>
        <begin position="321"/>
        <end position="342"/>
    </location>
</feature>
<feature type="transmembrane region" description="Helical" evidence="7">
    <location>
        <begin position="138"/>
        <end position="159"/>
    </location>
</feature>
<evidence type="ECO:0000256" key="1">
    <source>
        <dbReference type="ARBA" id="ARBA00004651"/>
    </source>
</evidence>
<feature type="transmembrane region" description="Helical" evidence="7">
    <location>
        <begin position="256"/>
        <end position="283"/>
    </location>
</feature>
<evidence type="ECO:0000256" key="5">
    <source>
        <dbReference type="ARBA" id="ARBA00022989"/>
    </source>
</evidence>
<feature type="transmembrane region" description="Helical" evidence="7">
    <location>
        <begin position="421"/>
        <end position="444"/>
    </location>
</feature>
<name>A0A1G6HPF5_9BACT</name>
<dbReference type="EMBL" id="FMYV01000001">
    <property type="protein sequence ID" value="SDB96091.1"/>
    <property type="molecule type" value="Genomic_DNA"/>
</dbReference>
<evidence type="ECO:0000313" key="8">
    <source>
        <dbReference type="EMBL" id="SDB96091.1"/>
    </source>
</evidence>
<dbReference type="PANTHER" id="PTHR43823">
    <property type="entry name" value="SPORULATION PROTEIN YKVU"/>
    <property type="match status" value="1"/>
</dbReference>
<proteinExistence type="predicted"/>
<evidence type="ECO:0000256" key="3">
    <source>
        <dbReference type="ARBA" id="ARBA00022475"/>
    </source>
</evidence>
<dbReference type="InterPro" id="IPR048279">
    <property type="entry name" value="MdtK-like"/>
</dbReference>
<dbReference type="PANTHER" id="PTHR43823:SF3">
    <property type="entry name" value="MULTIDRUG EXPORT PROTEIN MEPA"/>
    <property type="match status" value="1"/>
</dbReference>
<reference evidence="8 9" key="1">
    <citation type="submission" date="2016-10" db="EMBL/GenBank/DDBJ databases">
        <authorList>
            <person name="de Groot N.N."/>
        </authorList>
    </citation>
    <scope>NUCLEOTIDE SEQUENCE [LARGE SCALE GENOMIC DNA]</scope>
    <source>
        <strain evidence="8 9">WG14</strain>
    </source>
</reference>
<dbReference type="GO" id="GO:0042910">
    <property type="term" value="F:xenobiotic transmembrane transporter activity"/>
    <property type="evidence" value="ECO:0007669"/>
    <property type="project" value="InterPro"/>
</dbReference>
<feature type="transmembrane region" description="Helical" evidence="7">
    <location>
        <begin position="59"/>
        <end position="79"/>
    </location>
</feature>
<sequence>MPAGNKSDRLGQEKISKLLIKLSLPAIAGMIIQSLYNIIDSIYIGNLGTEYLSALSLAFPVQLIIIALGVGTGIGASSLISRLLGEGRKKRASNAAEHVFILAIVYGAVIGTIGFFLSDEIMSIFTNDPVLIDLSQRYIRIIMTGSLAIFAPATFNYILRGEGNTFLPMVTMFIGAITNIILDPLLIYGIWIFPEMGVEGAATATIIARTLGGIFITFVLFSDKNEIKFNFKLFKFDFQIIKDIFKVGIPAMVNRLMFSFAITIINGILGMYNTTAIGVMGVVFRLQSFYLMAVFGLNQGYLPLLGYNYGYKKPERMKRTVLIGWLTALTFGAIGFTVFQVFTEPLLRMFNSNPEFIEIGIPAFRKVSISYMFMALNVIGAGTFQALGKGVPSLVITFLRQALILLPSMYILARIGGLDSAWFAFPIAESIAFIVNIIWVVLLLRKNMKEMKNENMQKEYVKQE</sequence>
<feature type="transmembrane region" description="Helical" evidence="7">
    <location>
        <begin position="289"/>
        <end position="309"/>
    </location>
</feature>
<dbReference type="RefSeq" id="WP_091401692.1">
    <property type="nucleotide sequence ID" value="NZ_FMYV01000001.1"/>
</dbReference>
<evidence type="ECO:0000313" key="9">
    <source>
        <dbReference type="Proteomes" id="UP000199322"/>
    </source>
</evidence>
<keyword evidence="9" id="KW-1185">Reference proteome</keyword>
<evidence type="ECO:0000256" key="7">
    <source>
        <dbReference type="SAM" id="Phobius"/>
    </source>
</evidence>
<feature type="transmembrane region" description="Helical" evidence="7">
    <location>
        <begin position="99"/>
        <end position="118"/>
    </location>
</feature>
<protein>
    <submittedName>
        <fullName evidence="8">Putative efflux protein, MATE family</fullName>
    </submittedName>
</protein>
<dbReference type="NCBIfam" id="TIGR00797">
    <property type="entry name" value="matE"/>
    <property type="match status" value="1"/>
</dbReference>
<dbReference type="AlphaFoldDB" id="A0A1G6HPF5"/>
<evidence type="ECO:0000256" key="6">
    <source>
        <dbReference type="ARBA" id="ARBA00023136"/>
    </source>
</evidence>
<organism evidence="8 9">
    <name type="scientific">Geotoga petraea</name>
    <dbReference type="NCBI Taxonomy" id="28234"/>
    <lineage>
        <taxon>Bacteria</taxon>
        <taxon>Thermotogati</taxon>
        <taxon>Thermotogota</taxon>
        <taxon>Thermotogae</taxon>
        <taxon>Petrotogales</taxon>
        <taxon>Petrotogaceae</taxon>
        <taxon>Geotoga</taxon>
    </lineage>
</organism>
<dbReference type="Proteomes" id="UP000199322">
    <property type="component" value="Unassembled WGS sequence"/>
</dbReference>
<keyword evidence="5 7" id="KW-1133">Transmembrane helix</keyword>
<keyword evidence="2" id="KW-0813">Transport</keyword>
<evidence type="ECO:0000256" key="4">
    <source>
        <dbReference type="ARBA" id="ARBA00022692"/>
    </source>
</evidence>
<dbReference type="GO" id="GO:0015297">
    <property type="term" value="F:antiporter activity"/>
    <property type="evidence" value="ECO:0007669"/>
    <property type="project" value="InterPro"/>
</dbReference>
<keyword evidence="3" id="KW-1003">Cell membrane</keyword>
<feature type="transmembrane region" description="Helical" evidence="7">
    <location>
        <begin position="369"/>
        <end position="387"/>
    </location>
</feature>
<feature type="transmembrane region" description="Helical" evidence="7">
    <location>
        <begin position="166"/>
        <end position="194"/>
    </location>
</feature>
<feature type="transmembrane region" description="Helical" evidence="7">
    <location>
        <begin position="394"/>
        <end position="415"/>
    </location>
</feature>
<dbReference type="Pfam" id="PF01554">
    <property type="entry name" value="MatE"/>
    <property type="match status" value="2"/>
</dbReference>
<feature type="transmembrane region" description="Helical" evidence="7">
    <location>
        <begin position="18"/>
        <end position="39"/>
    </location>
</feature>
<dbReference type="InterPro" id="IPR051327">
    <property type="entry name" value="MATE_MepA_subfamily"/>
</dbReference>
<feature type="transmembrane region" description="Helical" evidence="7">
    <location>
        <begin position="200"/>
        <end position="221"/>
    </location>
</feature>
<keyword evidence="4 7" id="KW-0812">Transmembrane</keyword>